<reference evidence="2" key="1">
    <citation type="submission" date="2015-04" db="UniProtKB">
        <authorList>
            <consortium name="EnsemblPlants"/>
        </authorList>
    </citation>
    <scope>IDENTIFICATION</scope>
</reference>
<dbReference type="Pfam" id="PF08268">
    <property type="entry name" value="FBA_3"/>
    <property type="match status" value="1"/>
</dbReference>
<dbReference type="Gene3D" id="1.20.1280.50">
    <property type="match status" value="1"/>
</dbReference>
<dbReference type="AlphaFoldDB" id="A0A0E0EMN8"/>
<dbReference type="Gramene" id="OMERI08G15070.1">
    <property type="protein sequence ID" value="OMERI08G15070.1"/>
    <property type="gene ID" value="OMERI08G15070"/>
</dbReference>
<protein>
    <recommendedName>
        <fullName evidence="1">F-box domain-containing protein</fullName>
    </recommendedName>
</protein>
<reference evidence="2" key="2">
    <citation type="submission" date="2018-05" db="EMBL/GenBank/DDBJ databases">
        <title>OmerRS3 (Oryza meridionalis Reference Sequence Version 3).</title>
        <authorList>
            <person name="Zhang J."/>
            <person name="Kudrna D."/>
            <person name="Lee S."/>
            <person name="Talag J."/>
            <person name="Welchert J."/>
            <person name="Wing R.A."/>
        </authorList>
    </citation>
    <scope>NUCLEOTIDE SEQUENCE [LARGE SCALE GENOMIC DNA]</scope>
    <source>
        <strain evidence="2">cv. OR44</strain>
    </source>
</reference>
<dbReference type="SMART" id="SM00256">
    <property type="entry name" value="FBOX"/>
    <property type="match status" value="1"/>
</dbReference>
<dbReference type="PANTHER" id="PTHR31111">
    <property type="entry name" value="BNAA05G37150D PROTEIN-RELATED"/>
    <property type="match status" value="1"/>
</dbReference>
<feature type="domain" description="F-box" evidence="1">
    <location>
        <begin position="8"/>
        <end position="59"/>
    </location>
</feature>
<dbReference type="InterPro" id="IPR017451">
    <property type="entry name" value="F-box-assoc_interact_dom"/>
</dbReference>
<dbReference type="EnsemblPlants" id="OMERI08G15070.1">
    <property type="protein sequence ID" value="OMERI08G15070.1"/>
    <property type="gene ID" value="OMERI08G15070"/>
</dbReference>
<keyword evidence="3" id="KW-1185">Reference proteome</keyword>
<dbReference type="InterPro" id="IPR036047">
    <property type="entry name" value="F-box-like_dom_sf"/>
</dbReference>
<organism evidence="2">
    <name type="scientific">Oryza meridionalis</name>
    <dbReference type="NCBI Taxonomy" id="40149"/>
    <lineage>
        <taxon>Eukaryota</taxon>
        <taxon>Viridiplantae</taxon>
        <taxon>Streptophyta</taxon>
        <taxon>Embryophyta</taxon>
        <taxon>Tracheophyta</taxon>
        <taxon>Spermatophyta</taxon>
        <taxon>Magnoliopsida</taxon>
        <taxon>Liliopsida</taxon>
        <taxon>Poales</taxon>
        <taxon>Poaceae</taxon>
        <taxon>BOP clade</taxon>
        <taxon>Oryzoideae</taxon>
        <taxon>Oryzeae</taxon>
        <taxon>Oryzinae</taxon>
        <taxon>Oryza</taxon>
    </lineage>
</organism>
<dbReference type="PROSITE" id="PS50181">
    <property type="entry name" value="FBOX"/>
    <property type="match status" value="1"/>
</dbReference>
<dbReference type="InterPro" id="IPR013187">
    <property type="entry name" value="F-box-assoc_dom_typ3"/>
</dbReference>
<dbReference type="Pfam" id="PF00646">
    <property type="entry name" value="F-box"/>
    <property type="match status" value="1"/>
</dbReference>
<evidence type="ECO:0000313" key="3">
    <source>
        <dbReference type="Proteomes" id="UP000008021"/>
    </source>
</evidence>
<sequence length="374" mass="41017">MEEEEEETAGFGELPANALEEILVRIPASARRRLRLVCRHWRDVVDDRTPERRSRAKTLVYVSRPAGAAAYVLDDDDLVEGRRCRELWSSSSAAAAAAAANPDRRFRFRMVGTLNGLLCLYEELAGETPLHIRGPAGNRLDPAALSFAYLETTGQYKIVHLRHLNISLAAQVLTVGEGASWRNVPAPAGTSCSLYSGIANVGGATYWISKDTNMLMSFDLTDERFARATPLPAASPAPDWLAVNCLKEVGGGCGGGMVGIVAYASGWCGLEMWVLERGGGGWRLDRKKTRWRWRRRFSVPPRVGPHDLVGLRFGHGHGHGENVLTKLFGDSTPWCVSGGGARRAQCQCSVVCIDPHRSFVQTFSYVETTEGKLF</sequence>
<name>A0A0E0EMN8_9ORYZ</name>
<dbReference type="NCBIfam" id="TIGR01640">
    <property type="entry name" value="F_box_assoc_1"/>
    <property type="match status" value="1"/>
</dbReference>
<dbReference type="HOGENOM" id="CLU_053613_0_0_1"/>
<evidence type="ECO:0000259" key="1">
    <source>
        <dbReference type="PROSITE" id="PS50181"/>
    </source>
</evidence>
<dbReference type="SUPFAM" id="SSF81383">
    <property type="entry name" value="F-box domain"/>
    <property type="match status" value="1"/>
</dbReference>
<dbReference type="InterPro" id="IPR001810">
    <property type="entry name" value="F-box_dom"/>
</dbReference>
<proteinExistence type="predicted"/>
<accession>A0A0E0EMN8</accession>
<evidence type="ECO:0000313" key="2">
    <source>
        <dbReference type="EnsemblPlants" id="OMERI08G15070.1"/>
    </source>
</evidence>
<dbReference type="Proteomes" id="UP000008021">
    <property type="component" value="Chromosome 8"/>
</dbReference>
<dbReference type="PANTHER" id="PTHR31111:SF133">
    <property type="entry name" value="OS07G0196600 PROTEIN"/>
    <property type="match status" value="1"/>
</dbReference>